<feature type="compositionally biased region" description="Low complexity" evidence="1">
    <location>
        <begin position="449"/>
        <end position="461"/>
    </location>
</feature>
<feature type="compositionally biased region" description="Acidic residues" evidence="1">
    <location>
        <begin position="432"/>
        <end position="448"/>
    </location>
</feature>
<reference evidence="3" key="1">
    <citation type="journal article" date="2018" name="Nat. Microbiol.">
        <title>Leveraging single-cell genomics to expand the fungal tree of life.</title>
        <authorList>
            <person name="Ahrendt S.R."/>
            <person name="Quandt C.A."/>
            <person name="Ciobanu D."/>
            <person name="Clum A."/>
            <person name="Salamov A."/>
            <person name="Andreopoulos B."/>
            <person name="Cheng J.F."/>
            <person name="Woyke T."/>
            <person name="Pelin A."/>
            <person name="Henrissat B."/>
            <person name="Reynolds N.K."/>
            <person name="Benny G.L."/>
            <person name="Smith M.E."/>
            <person name="James T.Y."/>
            <person name="Grigoriev I.V."/>
        </authorList>
    </citation>
    <scope>NUCLEOTIDE SEQUENCE [LARGE SCALE GENOMIC DNA]</scope>
    <source>
        <strain evidence="3">RSA 1356</strain>
    </source>
</reference>
<organism evidence="2 3">
    <name type="scientific">Thamnocephalis sphaerospora</name>
    <dbReference type="NCBI Taxonomy" id="78915"/>
    <lineage>
        <taxon>Eukaryota</taxon>
        <taxon>Fungi</taxon>
        <taxon>Fungi incertae sedis</taxon>
        <taxon>Zoopagomycota</taxon>
        <taxon>Zoopagomycotina</taxon>
        <taxon>Zoopagomycetes</taxon>
        <taxon>Zoopagales</taxon>
        <taxon>Sigmoideomycetaceae</taxon>
        <taxon>Thamnocephalis</taxon>
    </lineage>
</organism>
<gene>
    <name evidence="2" type="ORF">THASP1DRAFT_32620</name>
</gene>
<dbReference type="OrthoDB" id="1597724at2759"/>
<dbReference type="EMBL" id="KZ993100">
    <property type="protein sequence ID" value="RKP05538.1"/>
    <property type="molecule type" value="Genomic_DNA"/>
</dbReference>
<protein>
    <recommendedName>
        <fullName evidence="4">P-loop containing nucleoside triphosphate hydrolase protein</fullName>
    </recommendedName>
</protein>
<dbReference type="Proteomes" id="UP000271241">
    <property type="component" value="Unassembled WGS sequence"/>
</dbReference>
<dbReference type="GO" id="GO:0005783">
    <property type="term" value="C:endoplasmic reticulum"/>
    <property type="evidence" value="ECO:0007669"/>
    <property type="project" value="TreeGrafter"/>
</dbReference>
<proteinExistence type="predicted"/>
<keyword evidence="3" id="KW-1185">Reference proteome</keyword>
<dbReference type="InterPro" id="IPR027417">
    <property type="entry name" value="P-loop_NTPase"/>
</dbReference>
<evidence type="ECO:0000256" key="1">
    <source>
        <dbReference type="SAM" id="MobiDB-lite"/>
    </source>
</evidence>
<name>A0A4P9XIK9_9FUNG</name>
<evidence type="ECO:0008006" key="4">
    <source>
        <dbReference type="Google" id="ProtNLM"/>
    </source>
</evidence>
<dbReference type="AlphaFoldDB" id="A0A4P9XIK9"/>
<dbReference type="GO" id="GO:0003924">
    <property type="term" value="F:GTPase activity"/>
    <property type="evidence" value="ECO:0007669"/>
    <property type="project" value="TreeGrafter"/>
</dbReference>
<sequence>MENTDSIRVTGSSLADLYHFVAAGKEPEKLGAAYNSVAIFGPQGSGKTTLLNALFGTDFAVTRDRENEKATADDDYMWLGKCPTSDILVIDVGRAPVHPTDTQENNGVTLGRQTTTSLGNEGSSAALSRVSQLLMCSHNNAPQVASAEVLIINIPASMNSGISFSDAFDCMFMELPHKLNMEEEFYGAVNHLRRWFVDKTSHQYMFKPCYRRIVPNIKCAHNIPFVLYTLVKHGVPAMPRMSGTSIIQQMRNTSFIDHAMNISILARVIIRQGIERTKRQIRAGNAVVDFARRMTKLRDEAIGLFDVGMQMMPMDSVVVYKDLHEHIDCCYSLLYCLQLDALSTRAAEKLDVELQQLQADSDASFVLAAEKMRCKSLEEFEQSAKAAIMYDTDWTYSDELECLDMRMRKCVDQHRARYADRMRLERFVELEERDGEGEETIAEVENESTETNSTVNTASAA</sequence>
<dbReference type="PANTHER" id="PTHR45923:SF2">
    <property type="entry name" value="PROTEIN SEY1"/>
    <property type="match status" value="1"/>
</dbReference>
<accession>A0A4P9XIK9</accession>
<dbReference type="PANTHER" id="PTHR45923">
    <property type="entry name" value="PROTEIN SEY1"/>
    <property type="match status" value="1"/>
</dbReference>
<evidence type="ECO:0000313" key="2">
    <source>
        <dbReference type="EMBL" id="RKP05538.1"/>
    </source>
</evidence>
<dbReference type="SUPFAM" id="SSF52540">
    <property type="entry name" value="P-loop containing nucleoside triphosphate hydrolases"/>
    <property type="match status" value="1"/>
</dbReference>
<feature type="region of interest" description="Disordered" evidence="1">
    <location>
        <begin position="432"/>
        <end position="461"/>
    </location>
</feature>
<dbReference type="GO" id="GO:0016320">
    <property type="term" value="P:endoplasmic reticulum membrane fusion"/>
    <property type="evidence" value="ECO:0007669"/>
    <property type="project" value="TreeGrafter"/>
</dbReference>
<dbReference type="InterPro" id="IPR008803">
    <property type="entry name" value="RHD3/Sey1"/>
</dbReference>
<dbReference type="Gene3D" id="3.40.50.300">
    <property type="entry name" value="P-loop containing nucleotide triphosphate hydrolases"/>
    <property type="match status" value="1"/>
</dbReference>
<evidence type="ECO:0000313" key="3">
    <source>
        <dbReference type="Proteomes" id="UP000271241"/>
    </source>
</evidence>